<sequence>MPSDLARLRALQLTLLGDDHRYFHHDHRPDALDNYDLVLLRSFPNVIITPHIAFYSDTVTAEMVDCAMDPLRDFYPDGRAYYRDPIHGCIENRYAEPVRN</sequence>
<accession>A0AAD1KMS9</accession>
<evidence type="ECO:0000313" key="2">
    <source>
        <dbReference type="Proteomes" id="UP000825072"/>
    </source>
</evidence>
<protein>
    <recommendedName>
        <fullName evidence="3">D-isomer specific 2-hydroxyacid dehydrogenase NAD-binding domain-containing protein</fullName>
    </recommendedName>
</protein>
<name>A0AAD1KMS9_9ACTN</name>
<dbReference type="RefSeq" id="WP_002526945.1">
    <property type="nucleotide sequence ID" value="NZ_AP024747.1"/>
</dbReference>
<dbReference type="GeneID" id="92879933"/>
<dbReference type="Gene3D" id="3.40.50.720">
    <property type="entry name" value="NAD(P)-binding Rossmann-like Domain"/>
    <property type="match status" value="2"/>
</dbReference>
<proteinExistence type="predicted"/>
<dbReference type="AlphaFoldDB" id="A0AAD1KMS9"/>
<gene>
    <name evidence="1" type="ORF">KB1_06030</name>
</gene>
<evidence type="ECO:0008006" key="3">
    <source>
        <dbReference type="Google" id="ProtNLM"/>
    </source>
</evidence>
<dbReference type="Proteomes" id="UP000825072">
    <property type="component" value="Chromosome 1"/>
</dbReference>
<evidence type="ECO:0000313" key="1">
    <source>
        <dbReference type="EMBL" id="BCY24613.1"/>
    </source>
</evidence>
<organism evidence="1 2">
    <name type="scientific">Cutibacterium modestum</name>
    <dbReference type="NCBI Taxonomy" id="2559073"/>
    <lineage>
        <taxon>Bacteria</taxon>
        <taxon>Bacillati</taxon>
        <taxon>Actinomycetota</taxon>
        <taxon>Actinomycetes</taxon>
        <taxon>Propionibacteriales</taxon>
        <taxon>Propionibacteriaceae</taxon>
        <taxon>Cutibacterium</taxon>
    </lineage>
</organism>
<reference evidence="1" key="1">
    <citation type="submission" date="2021-06" db="EMBL/GenBank/DDBJ databases">
        <title>Genome sequence of Cutibacterium modestum strain KB17-24694.</title>
        <authorList>
            <person name="Dekio I."/>
            <person name="Asahina A."/>
            <person name="Nishida M."/>
        </authorList>
    </citation>
    <scope>NUCLEOTIDE SEQUENCE</scope>
    <source>
        <strain evidence="1">KB17-24694</strain>
    </source>
</reference>
<dbReference type="EMBL" id="AP024747">
    <property type="protein sequence ID" value="BCY24613.1"/>
    <property type="molecule type" value="Genomic_DNA"/>
</dbReference>